<accession>A0A815KDQ3</accession>
<dbReference type="EMBL" id="CAJNOH010005300">
    <property type="protein sequence ID" value="CAF1394486.1"/>
    <property type="molecule type" value="Genomic_DNA"/>
</dbReference>
<evidence type="ECO:0000313" key="4">
    <source>
        <dbReference type="Proteomes" id="UP000663870"/>
    </source>
</evidence>
<organism evidence="1 3">
    <name type="scientific">Rotaria sordida</name>
    <dbReference type="NCBI Taxonomy" id="392033"/>
    <lineage>
        <taxon>Eukaryota</taxon>
        <taxon>Metazoa</taxon>
        <taxon>Spiralia</taxon>
        <taxon>Gnathifera</taxon>
        <taxon>Rotifera</taxon>
        <taxon>Eurotatoria</taxon>
        <taxon>Bdelloidea</taxon>
        <taxon>Philodinida</taxon>
        <taxon>Philodinidae</taxon>
        <taxon>Rotaria</taxon>
    </lineage>
</organism>
<proteinExistence type="predicted"/>
<dbReference type="Proteomes" id="UP000663854">
    <property type="component" value="Unassembled WGS sequence"/>
</dbReference>
<evidence type="ECO:0000313" key="3">
    <source>
        <dbReference type="Proteomes" id="UP000663854"/>
    </source>
</evidence>
<protein>
    <recommendedName>
        <fullName evidence="5">Mos1 transposase HTH domain-containing protein</fullName>
    </recommendedName>
</protein>
<dbReference type="PANTHER" id="PTHR46060:SF1">
    <property type="entry name" value="MARINER MOS1 TRANSPOSASE-LIKE PROTEIN"/>
    <property type="match status" value="1"/>
</dbReference>
<dbReference type="PANTHER" id="PTHR46060">
    <property type="entry name" value="MARINER MOS1 TRANSPOSASE-LIKE PROTEIN"/>
    <property type="match status" value="1"/>
</dbReference>
<dbReference type="Proteomes" id="UP000663870">
    <property type="component" value="Unassembled WGS sequence"/>
</dbReference>
<keyword evidence="4" id="KW-1185">Reference proteome</keyword>
<evidence type="ECO:0000313" key="2">
    <source>
        <dbReference type="EMBL" id="CAF1621733.1"/>
    </source>
</evidence>
<gene>
    <name evidence="2" type="ORF">JXQ802_LOCUS50681</name>
    <name evidence="1" type="ORF">PYM288_LOCUS34504</name>
</gene>
<sequence length="187" mass="21754">MTTENFRFYIKVRTALRIPARVIYDELNSVYGDEAPGLSTIERWSKLFRDGREEVEDKPRPGRPISETTTENIEQVRLLIDDDPYITIEATTTTTSSSSITTLLDNTNNDKKIDKSSIHQHEKETGHRMNWSNFQIVWQDNHYYRLLIKELLLIKAYEPELNKTTHSVPLLVFPDGLPKVQLPDLDH</sequence>
<dbReference type="AlphaFoldDB" id="A0A815KDQ3"/>
<name>A0A815KDQ3_9BILA</name>
<dbReference type="EMBL" id="CAJNOL010006786">
    <property type="protein sequence ID" value="CAF1621733.1"/>
    <property type="molecule type" value="Genomic_DNA"/>
</dbReference>
<evidence type="ECO:0000313" key="1">
    <source>
        <dbReference type="EMBL" id="CAF1394486.1"/>
    </source>
</evidence>
<reference evidence="1" key="1">
    <citation type="submission" date="2021-02" db="EMBL/GenBank/DDBJ databases">
        <authorList>
            <person name="Nowell W R."/>
        </authorList>
    </citation>
    <scope>NUCLEOTIDE SEQUENCE</scope>
</reference>
<comment type="caution">
    <text evidence="1">The sequence shown here is derived from an EMBL/GenBank/DDBJ whole genome shotgun (WGS) entry which is preliminary data.</text>
</comment>
<evidence type="ECO:0008006" key="5">
    <source>
        <dbReference type="Google" id="ProtNLM"/>
    </source>
</evidence>
<dbReference type="InterPro" id="IPR052709">
    <property type="entry name" value="Transposase-MT_Hybrid"/>
</dbReference>